<feature type="compositionally biased region" description="Basic and acidic residues" evidence="1">
    <location>
        <begin position="356"/>
        <end position="374"/>
    </location>
</feature>
<dbReference type="Proteomes" id="UP000602905">
    <property type="component" value="Unassembled WGS sequence"/>
</dbReference>
<evidence type="ECO:0000313" key="2">
    <source>
        <dbReference type="EMBL" id="KAF8705842.1"/>
    </source>
</evidence>
<dbReference type="EMBL" id="JACYCD010000052">
    <property type="protein sequence ID" value="KAF8705842.1"/>
    <property type="molecule type" value="Genomic_DNA"/>
</dbReference>
<accession>A0A8H7HU94</accession>
<proteinExistence type="predicted"/>
<feature type="non-terminal residue" evidence="2">
    <location>
        <position position="1"/>
    </location>
</feature>
<evidence type="ECO:0000313" key="3">
    <source>
        <dbReference type="Proteomes" id="UP000602905"/>
    </source>
</evidence>
<name>A0A8H7HU94_9AGAM</name>
<feature type="region of interest" description="Disordered" evidence="1">
    <location>
        <begin position="390"/>
        <end position="419"/>
    </location>
</feature>
<feature type="compositionally biased region" description="Basic and acidic residues" evidence="1">
    <location>
        <begin position="333"/>
        <end position="342"/>
    </location>
</feature>
<gene>
    <name evidence="2" type="ORF">RHS03_04873</name>
</gene>
<organism evidence="2 3">
    <name type="scientific">Rhizoctonia solani</name>
    <dbReference type="NCBI Taxonomy" id="456999"/>
    <lineage>
        <taxon>Eukaryota</taxon>
        <taxon>Fungi</taxon>
        <taxon>Dikarya</taxon>
        <taxon>Basidiomycota</taxon>
        <taxon>Agaricomycotina</taxon>
        <taxon>Agaricomycetes</taxon>
        <taxon>Cantharellales</taxon>
        <taxon>Ceratobasidiaceae</taxon>
        <taxon>Rhizoctonia</taxon>
    </lineage>
</organism>
<feature type="region of interest" description="Disordered" evidence="1">
    <location>
        <begin position="299"/>
        <end position="374"/>
    </location>
</feature>
<comment type="caution">
    <text evidence="2">The sequence shown here is derived from an EMBL/GenBank/DDBJ whole genome shotgun (WGS) entry which is preliminary data.</text>
</comment>
<protein>
    <submittedName>
        <fullName evidence="2">Uncharacterized protein</fullName>
    </submittedName>
</protein>
<feature type="region of interest" description="Disordered" evidence="1">
    <location>
        <begin position="48"/>
        <end position="70"/>
    </location>
</feature>
<sequence length="522" mass="57520">MDTIFRSSESLPSLHSFQSLQKRLNDSGRSSVHLLAYLSQDSARSIKSVSSHETNQVDSHATTLPSERPDDSEAWWSDLIDLKLFNLRPLSDFGVNLTSSLPEDKLKSSRFGTAPARPRRRPPPLQLDPHIVSSRKENISPSAMRYSTRPKISTGISELDSSSPWFILNQFPAPPVVPSLIRGSKTNTDIHKLSGGIDRLSPCFTPTTKGSPIQQVKYQPSLSSIKKKRRSSFGSLGRALKTTQVSMPHTAPPIPPIWLQSDPMCTMESRSKSSAGLQRRDTFKSRLFSIGTSPKAISQGFDFDGGEPLSSSVSRRGNRTVSESAQKSVNLRECARPVEPRSRSVSQPIQSRNKKDKMGIKTGSRDDIPPLPKDFRTHLVIPERRIRSPSYFSIPIPPRKQADPSPTQTVFSPEDKVSPTMIIPGSENLDHPEESMYLPASGSVASLTADLDPFGAGEPVSFFRIEYGASTDKIQATTTFHRIVSLGMATSNKLSSAQESRTVHQVPNIVISSSGCLEEFRE</sequence>
<reference evidence="2" key="1">
    <citation type="submission" date="2020-09" db="EMBL/GenBank/DDBJ databases">
        <title>Comparative genome analyses of four rice-infecting Rhizoctonia solani isolates reveal extensive enrichment of homogalacturonan modification genes.</title>
        <authorList>
            <person name="Lee D.-Y."/>
            <person name="Jeon J."/>
            <person name="Kim K.-T."/>
            <person name="Cheong K."/>
            <person name="Song H."/>
            <person name="Choi G."/>
            <person name="Ko J."/>
            <person name="Opiyo S.O."/>
            <person name="Zuo S."/>
            <person name="Madhav S."/>
            <person name="Lee Y.-H."/>
            <person name="Wang G.-L."/>
        </authorList>
    </citation>
    <scope>NUCLEOTIDE SEQUENCE</scope>
    <source>
        <strain evidence="2">AG1-IA WGL</strain>
    </source>
</reference>
<evidence type="ECO:0000256" key="1">
    <source>
        <dbReference type="SAM" id="MobiDB-lite"/>
    </source>
</evidence>
<dbReference type="AlphaFoldDB" id="A0A8H7HU94"/>
<feature type="region of interest" description="Disordered" evidence="1">
    <location>
        <begin position="105"/>
        <end position="129"/>
    </location>
</feature>
<dbReference type="OrthoDB" id="3157777at2759"/>
<feature type="compositionally biased region" description="Polar residues" evidence="1">
    <location>
        <begin position="48"/>
        <end position="65"/>
    </location>
</feature>
<feature type="compositionally biased region" description="Polar residues" evidence="1">
    <location>
        <begin position="309"/>
        <end position="329"/>
    </location>
</feature>